<evidence type="ECO:0000256" key="2">
    <source>
        <dbReference type="ARBA" id="ARBA00023145"/>
    </source>
</evidence>
<proteinExistence type="predicted"/>
<evidence type="ECO:0000313" key="7">
    <source>
        <dbReference type="Proteomes" id="UP000598032"/>
    </source>
</evidence>
<gene>
    <name evidence="6" type="primary">PSD2_2</name>
    <name evidence="6" type="ORF">LMG28140_03329</name>
</gene>
<dbReference type="PANTHER" id="PTHR10067:SF9">
    <property type="entry name" value="PHOSPHATIDYLSERINE DECARBOXYLASE FAMILY PROTEIN (AFU_ORTHOLOGUE AFUA_7G01730)"/>
    <property type="match status" value="1"/>
</dbReference>
<keyword evidence="2" id="KW-0865">Zymogen</keyword>
<reference evidence="6 7" key="1">
    <citation type="submission" date="2020-10" db="EMBL/GenBank/DDBJ databases">
        <authorList>
            <person name="Peeters C."/>
        </authorList>
    </citation>
    <scope>NUCLEOTIDE SEQUENCE [LARGE SCALE GENOMIC DNA]</scope>
    <source>
        <strain evidence="6 7">LMG 28140</strain>
    </source>
</reference>
<protein>
    <submittedName>
        <fullName evidence="6">Phosphatidylserine decarboxylase proenzyme 2</fullName>
        <ecNumber evidence="6">4.1.1.65</ecNumber>
    </submittedName>
</protein>
<dbReference type="EC" id="4.1.1.65" evidence="6"/>
<keyword evidence="3 6" id="KW-0456">Lyase</keyword>
<accession>A0ABM8NQY0</accession>
<dbReference type="Pfam" id="PF12588">
    <property type="entry name" value="PSDC"/>
    <property type="match status" value="1"/>
</dbReference>
<evidence type="ECO:0000256" key="3">
    <source>
        <dbReference type="ARBA" id="ARBA00023239"/>
    </source>
</evidence>
<evidence type="ECO:0000259" key="5">
    <source>
        <dbReference type="Pfam" id="PF12588"/>
    </source>
</evidence>
<dbReference type="InterPro" id="IPR022237">
    <property type="entry name" value="PsiD-like"/>
</dbReference>
<feature type="domain" description="L-tryptophan decarboxylase PsiD-like" evidence="5">
    <location>
        <begin position="49"/>
        <end position="176"/>
    </location>
</feature>
<dbReference type="EMBL" id="CAJHCP010000007">
    <property type="protein sequence ID" value="CAD6539057.1"/>
    <property type="molecule type" value="Genomic_DNA"/>
</dbReference>
<dbReference type="Proteomes" id="UP000598032">
    <property type="component" value="Unassembled WGS sequence"/>
</dbReference>
<name>A0ABM8NQY0_9BURK</name>
<keyword evidence="7" id="KW-1185">Reference proteome</keyword>
<evidence type="ECO:0000256" key="1">
    <source>
        <dbReference type="ARBA" id="ARBA00022793"/>
    </source>
</evidence>
<keyword evidence="4" id="KW-0670">Pyruvate</keyword>
<dbReference type="RefSeq" id="WP_201643377.1">
    <property type="nucleotide sequence ID" value="NZ_CAJHCP010000007.1"/>
</dbReference>
<comment type="caution">
    <text evidence="6">The sequence shown here is derived from an EMBL/GenBank/DDBJ whole genome shotgun (WGS) entry which is preliminary data.</text>
</comment>
<organism evidence="6 7">
    <name type="scientific">Paraburkholderia metrosideri</name>
    <dbReference type="NCBI Taxonomy" id="580937"/>
    <lineage>
        <taxon>Bacteria</taxon>
        <taxon>Pseudomonadati</taxon>
        <taxon>Pseudomonadota</taxon>
        <taxon>Betaproteobacteria</taxon>
        <taxon>Burkholderiales</taxon>
        <taxon>Burkholderiaceae</taxon>
        <taxon>Paraburkholderia</taxon>
    </lineage>
</organism>
<dbReference type="GO" id="GO:0004609">
    <property type="term" value="F:phosphatidylserine decarboxylase activity"/>
    <property type="evidence" value="ECO:0007669"/>
    <property type="project" value="UniProtKB-EC"/>
</dbReference>
<keyword evidence="1" id="KW-0210">Decarboxylase</keyword>
<dbReference type="InterPro" id="IPR003817">
    <property type="entry name" value="PS_Dcarbxylase"/>
</dbReference>
<dbReference type="PANTHER" id="PTHR10067">
    <property type="entry name" value="PHOSPHATIDYLSERINE DECARBOXYLASE"/>
    <property type="match status" value="1"/>
</dbReference>
<dbReference type="Pfam" id="PF02666">
    <property type="entry name" value="PS_Dcarbxylase"/>
    <property type="match status" value="1"/>
</dbReference>
<evidence type="ECO:0000313" key="6">
    <source>
        <dbReference type="EMBL" id="CAD6539057.1"/>
    </source>
</evidence>
<sequence>MSGRPENTLEQRRRLGGWLPRKEAELIAFRRDLAEKARGRAGLAPRTSAVQELAMLVEGDPVMRMDLTRAISDAIEAGYELGYSTIDELMDIIDYLMTYPPRFSEASLIHCPLNAVLDWRMCMPSGYAFFRDPVVNAKLKRVLNVWSGFLDGPHSREYLNTSAPEGWLSPKAQEQLGMSQFICDPDKPYWGFSSWNSFFTRRFKPDARPVAEPDNSKVIVSACEASPYNIQHEVKLRDNFWIKSQPYSLEEMFTARERDVAQEFVGGSVYQAFLSAFNYHRWHAPVAGRIVKAYHVDGSYYSDAESEGVDPGGLNDSQGYTTSVAARAVIVINCDDPQIGLVGCIFVGMADVSSCVIEALPGQQVAKGDEIGFFQYGGSTYCLVFQPNVVGSFVPHAPFDDDAPPIKVNAPVATAR</sequence>
<evidence type="ECO:0000256" key="4">
    <source>
        <dbReference type="ARBA" id="ARBA00023317"/>
    </source>
</evidence>